<evidence type="ECO:0000313" key="2">
    <source>
        <dbReference type="Proteomes" id="UP000193778"/>
    </source>
</evidence>
<name>A0A1X7AD65_9RHOB</name>
<reference evidence="2" key="1">
    <citation type="submission" date="2017-03" db="EMBL/GenBank/DDBJ databases">
        <authorList>
            <person name="Rodrigo-Torres L."/>
            <person name="Arahal R.D."/>
            <person name="Lucena T."/>
        </authorList>
    </citation>
    <scope>NUCLEOTIDE SEQUENCE [LARGE SCALE GENOMIC DNA]</scope>
    <source>
        <strain evidence="2">CECT 8411</strain>
    </source>
</reference>
<gene>
    <name evidence="1" type="ORF">RUM8411_04475</name>
</gene>
<accession>A0A1X7AD65</accession>
<organism evidence="1 2">
    <name type="scientific">Ruegeria meonggei</name>
    <dbReference type="NCBI Taxonomy" id="1446476"/>
    <lineage>
        <taxon>Bacteria</taxon>
        <taxon>Pseudomonadati</taxon>
        <taxon>Pseudomonadota</taxon>
        <taxon>Alphaproteobacteria</taxon>
        <taxon>Rhodobacterales</taxon>
        <taxon>Roseobacteraceae</taxon>
        <taxon>Ruegeria</taxon>
    </lineage>
</organism>
<keyword evidence="2" id="KW-1185">Reference proteome</keyword>
<dbReference type="EMBL" id="FWFP01000020">
    <property type="protein sequence ID" value="SLN76740.1"/>
    <property type="molecule type" value="Genomic_DNA"/>
</dbReference>
<dbReference type="AlphaFoldDB" id="A0A1X7AD65"/>
<evidence type="ECO:0000313" key="1">
    <source>
        <dbReference type="EMBL" id="SLN76740.1"/>
    </source>
</evidence>
<protein>
    <submittedName>
        <fullName evidence="1">Uncharacterized protein</fullName>
    </submittedName>
</protein>
<sequence>MFGVDSGKGQDCIISGDRPSQMLGVPVDDDSGQEVKAFHPIVLVLGSTVADFTLSTISQGILRGVMRLAFVQPNLCTALHIGIEQPVDDKQRPFHPADFAQGEGKFMPGGDRRQLEAFSQNLDLSAQ</sequence>
<dbReference type="Proteomes" id="UP000193778">
    <property type="component" value="Unassembled WGS sequence"/>
</dbReference>
<proteinExistence type="predicted"/>